<dbReference type="InterPro" id="IPR003593">
    <property type="entry name" value="AAA+_ATPase"/>
</dbReference>
<dbReference type="EMBL" id="JAVBZS010000095">
    <property type="protein sequence ID" value="MDP8591104.1"/>
    <property type="molecule type" value="Genomic_DNA"/>
</dbReference>
<accession>A0AAJ1WDJ3</accession>
<gene>
    <name evidence="4" type="ORF">RAN64_14120</name>
</gene>
<protein>
    <submittedName>
        <fullName evidence="4">ATP-binding cassette domain-containing protein</fullName>
    </submittedName>
</protein>
<dbReference type="GO" id="GO:0016887">
    <property type="term" value="F:ATP hydrolysis activity"/>
    <property type="evidence" value="ECO:0007669"/>
    <property type="project" value="InterPro"/>
</dbReference>
<dbReference type="CDD" id="cd03228">
    <property type="entry name" value="ABCC_MRP_Like"/>
    <property type="match status" value="1"/>
</dbReference>
<evidence type="ECO:0000256" key="2">
    <source>
        <dbReference type="ARBA" id="ARBA00022840"/>
    </source>
</evidence>
<dbReference type="Pfam" id="PF00005">
    <property type="entry name" value="ABC_tran"/>
    <property type="match status" value="1"/>
</dbReference>
<keyword evidence="1" id="KW-0547">Nucleotide-binding</keyword>
<dbReference type="InterPro" id="IPR039421">
    <property type="entry name" value="Type_1_exporter"/>
</dbReference>
<evidence type="ECO:0000256" key="1">
    <source>
        <dbReference type="ARBA" id="ARBA00022741"/>
    </source>
</evidence>
<dbReference type="Proteomes" id="UP001238215">
    <property type="component" value="Unassembled WGS sequence"/>
</dbReference>
<feature type="domain" description="ABC transporter" evidence="3">
    <location>
        <begin position="2"/>
        <end position="185"/>
    </location>
</feature>
<dbReference type="InterPro" id="IPR017871">
    <property type="entry name" value="ABC_transporter-like_CS"/>
</dbReference>
<dbReference type="PROSITE" id="PS50893">
    <property type="entry name" value="ABC_TRANSPORTER_2"/>
    <property type="match status" value="1"/>
</dbReference>
<dbReference type="PANTHER" id="PTHR43394">
    <property type="entry name" value="ATP-DEPENDENT PERMEASE MDL1, MITOCHONDRIAL"/>
    <property type="match status" value="1"/>
</dbReference>
<dbReference type="InterPro" id="IPR003439">
    <property type="entry name" value="ABC_transporter-like_ATP-bd"/>
</dbReference>
<evidence type="ECO:0000313" key="5">
    <source>
        <dbReference type="Proteomes" id="UP001238215"/>
    </source>
</evidence>
<evidence type="ECO:0000259" key="3">
    <source>
        <dbReference type="PROSITE" id="PS50893"/>
    </source>
</evidence>
<proteinExistence type="predicted"/>
<organism evidence="4 5">
    <name type="scientific">Enterococcus lactis</name>
    <dbReference type="NCBI Taxonomy" id="357441"/>
    <lineage>
        <taxon>Bacteria</taxon>
        <taxon>Bacillati</taxon>
        <taxon>Bacillota</taxon>
        <taxon>Bacilli</taxon>
        <taxon>Lactobacillales</taxon>
        <taxon>Enterococcaceae</taxon>
        <taxon>Enterococcus</taxon>
    </lineage>
</organism>
<dbReference type="InterPro" id="IPR027417">
    <property type="entry name" value="P-loop_NTPase"/>
</dbReference>
<dbReference type="GO" id="GO:0090374">
    <property type="term" value="P:oligopeptide export from mitochondrion"/>
    <property type="evidence" value="ECO:0007669"/>
    <property type="project" value="TreeGrafter"/>
</dbReference>
<dbReference type="GO" id="GO:0005524">
    <property type="term" value="F:ATP binding"/>
    <property type="evidence" value="ECO:0007669"/>
    <property type="project" value="UniProtKB-KW"/>
</dbReference>
<dbReference type="PANTHER" id="PTHR43394:SF1">
    <property type="entry name" value="ATP-BINDING CASSETTE SUB-FAMILY B MEMBER 10, MITOCHONDRIAL"/>
    <property type="match status" value="1"/>
</dbReference>
<dbReference type="AlphaFoldDB" id="A0AAJ1WDJ3"/>
<comment type="caution">
    <text evidence="4">The sequence shown here is derived from an EMBL/GenBank/DDBJ whole genome shotgun (WGS) entry which is preliminary data.</text>
</comment>
<keyword evidence="5" id="KW-1185">Reference proteome</keyword>
<sequence length="186" mass="20786">MILTPGIKGDSGVGKSTLAQLLAGFYVPDSGKICINEKNIENINRKDLRKLITYVPQESFIVSGSIKDNLVLGLESVPNEKEFDKVLKDTCLWSFINELPLGLDTYLEENRTNLSGGQKQRIALARVLLSESKVLLLDEATSALDSKTEMRIFDKLLTYSNKTLIMISHNLNLINKCDLIIDLDKK</sequence>
<keyword evidence="2 4" id="KW-0067">ATP-binding</keyword>
<dbReference type="SUPFAM" id="SSF52540">
    <property type="entry name" value="P-loop containing nucleoside triphosphate hydrolases"/>
    <property type="match status" value="1"/>
</dbReference>
<name>A0AAJ1WDJ3_9ENTE</name>
<dbReference type="GO" id="GO:0015421">
    <property type="term" value="F:ABC-type oligopeptide transporter activity"/>
    <property type="evidence" value="ECO:0007669"/>
    <property type="project" value="TreeGrafter"/>
</dbReference>
<dbReference type="Gene3D" id="3.40.50.300">
    <property type="entry name" value="P-loop containing nucleotide triphosphate hydrolases"/>
    <property type="match status" value="1"/>
</dbReference>
<dbReference type="SMART" id="SM00382">
    <property type="entry name" value="AAA"/>
    <property type="match status" value="1"/>
</dbReference>
<reference evidence="4 5" key="1">
    <citation type="submission" date="2023-08" db="EMBL/GenBank/DDBJ databases">
        <title>Whole genome sequencing of Enterococcus.</title>
        <authorList>
            <person name="Kaptchouang Tchatchouang C.D."/>
            <person name="Ateba C.N."/>
        </authorList>
    </citation>
    <scope>NUCLEOTIDE SEQUENCE [LARGE SCALE GENOMIC DNA]</scope>
    <source>
        <strain evidence="4 5">ENT3_CNKT_NWU</strain>
    </source>
</reference>
<evidence type="ECO:0000313" key="4">
    <source>
        <dbReference type="EMBL" id="MDP8591104.1"/>
    </source>
</evidence>
<dbReference type="PROSITE" id="PS00211">
    <property type="entry name" value="ABC_TRANSPORTER_1"/>
    <property type="match status" value="1"/>
</dbReference>
<dbReference type="RefSeq" id="WP_002293181.1">
    <property type="nucleotide sequence ID" value="NZ_JABRBU010000030.1"/>
</dbReference>